<evidence type="ECO:0008006" key="3">
    <source>
        <dbReference type="Google" id="ProtNLM"/>
    </source>
</evidence>
<gene>
    <name evidence="1" type="ORF">CSW50_07640</name>
</gene>
<dbReference type="EMBL" id="PELM01000228">
    <property type="protein sequence ID" value="RTH02403.1"/>
    <property type="molecule type" value="Genomic_DNA"/>
</dbReference>
<protein>
    <recommendedName>
        <fullName evidence="3">PAAR repeat-containing protein</fullName>
    </recommendedName>
</protein>
<dbReference type="Gene3D" id="2.60.200.60">
    <property type="match status" value="2"/>
</dbReference>
<organism evidence="1 2">
    <name type="scientific">Thermus scotoductus</name>
    <dbReference type="NCBI Taxonomy" id="37636"/>
    <lineage>
        <taxon>Bacteria</taxon>
        <taxon>Thermotogati</taxon>
        <taxon>Deinococcota</taxon>
        <taxon>Deinococci</taxon>
        <taxon>Thermales</taxon>
        <taxon>Thermaceae</taxon>
        <taxon>Thermus</taxon>
    </lineage>
</organism>
<evidence type="ECO:0000313" key="2">
    <source>
        <dbReference type="Proteomes" id="UP000288082"/>
    </source>
</evidence>
<dbReference type="RefSeq" id="WP_126187535.1">
    <property type="nucleotide sequence ID" value="NZ_PELM01000228.1"/>
</dbReference>
<dbReference type="Pfam" id="PF05488">
    <property type="entry name" value="PAAR_motif"/>
    <property type="match status" value="1"/>
</dbReference>
<dbReference type="AlphaFoldDB" id="A0A430R4X5"/>
<accession>A0A430R4X5</accession>
<name>A0A430R4X5_THESC</name>
<evidence type="ECO:0000313" key="1">
    <source>
        <dbReference type="EMBL" id="RTH02403.1"/>
    </source>
</evidence>
<dbReference type="InterPro" id="IPR008727">
    <property type="entry name" value="PAAR_motif"/>
</dbReference>
<proteinExistence type="predicted"/>
<sequence>MLAVRQTDPSNHGGAITTGAVKVLIVGLPAARMGDAHLCPIAGHGPTTIITGSAKVIVAGARAARAGDVTACGASLIGAQGKVYIG</sequence>
<reference evidence="1 2" key="1">
    <citation type="journal article" date="2019" name="Extremophiles">
        <title>Biogeography of thermophiles and predominance of Thermus scotoductus in domestic water heaters.</title>
        <authorList>
            <person name="Wilpiszeski R.L."/>
            <person name="Zhang Z."/>
            <person name="House C.H."/>
        </authorList>
    </citation>
    <scope>NUCLEOTIDE SEQUENCE [LARGE SCALE GENOMIC DNA]</scope>
    <source>
        <strain evidence="1 2">38_S38</strain>
    </source>
</reference>
<dbReference type="Proteomes" id="UP000288082">
    <property type="component" value="Unassembled WGS sequence"/>
</dbReference>
<comment type="caution">
    <text evidence="1">The sequence shown here is derived from an EMBL/GenBank/DDBJ whole genome shotgun (WGS) entry which is preliminary data.</text>
</comment>